<proteinExistence type="predicted"/>
<evidence type="ECO:0000259" key="1">
    <source>
        <dbReference type="PROSITE" id="PS51480"/>
    </source>
</evidence>
<protein>
    <submittedName>
        <fullName evidence="2">DAK2 domain protein</fullName>
    </submittedName>
</protein>
<dbReference type="InterPro" id="IPR033470">
    <property type="entry name" value="FakA-like_C"/>
</dbReference>
<dbReference type="InterPro" id="IPR036117">
    <property type="entry name" value="DhaL_dom_sf"/>
</dbReference>
<dbReference type="SMART" id="SM01120">
    <property type="entry name" value="Dak2"/>
    <property type="match status" value="1"/>
</dbReference>
<evidence type="ECO:0000313" key="2">
    <source>
        <dbReference type="EMBL" id="VFU19336.1"/>
    </source>
</evidence>
<dbReference type="InterPro" id="IPR048394">
    <property type="entry name" value="FakA-like_M"/>
</dbReference>
<dbReference type="InterPro" id="IPR050270">
    <property type="entry name" value="DegV_domain_contain"/>
</dbReference>
<dbReference type="SMART" id="SM01121">
    <property type="entry name" value="Dak1_2"/>
    <property type="match status" value="1"/>
</dbReference>
<dbReference type="NCBIfam" id="TIGR03599">
    <property type="entry name" value="YloV"/>
    <property type="match status" value="1"/>
</dbReference>
<dbReference type="Gene3D" id="1.25.40.340">
    <property type="match status" value="1"/>
</dbReference>
<dbReference type="PROSITE" id="PS51480">
    <property type="entry name" value="DHAL"/>
    <property type="match status" value="1"/>
</dbReference>
<sequence>MAVYSFNGSDLLMMLRGAVNLLGQAKNDIDALNVFPVPDGDTGTNMYQTIEASLKEALETDSNHIGLVALAAARGALMGARGNSGVILSQVLQGFAGTLQAKEKATTSDISLALQEGVQMAYKSVMRPVEGTILTVVRKSAEEAAAQRSKNLLRMMVAISKRALHALQETPDLLPALKQAGVVDAGGKGFVVILEGFLQALKSASPLAKESVSGLNSFKAEAQPEPTTVAPGLNFTYCTEFLLKGEGLPLSELKRELIPYGDCLMVVGNELLAKVHIHSNHPGLVLECCLKYGKLHNLNITNMEEQQRERLYVEEQTGATRPFGIVSVGYGEGLKAIMKNLGADVVLDGGQTLNPSTGDLLKGIDEVPGKKVLLLPNNKNIILAAEQASRLSGKETIVIPTRSIPQGLGALLALAPEEDFETAARKMERALTSVRTGEIATAVRDYTGNGLTVKQGHFMGLGDGEIIAAGTEVAGVLEELLTFLVEGEGRLITLFYGQAMERNEVLELVDRMSNIFKDQDFDVQDGGQPVYHLIISVE</sequence>
<dbReference type="GO" id="GO:0006071">
    <property type="term" value="P:glycerol metabolic process"/>
    <property type="evidence" value="ECO:0007669"/>
    <property type="project" value="InterPro"/>
</dbReference>
<dbReference type="Pfam" id="PF02734">
    <property type="entry name" value="Dak2"/>
    <property type="match status" value="1"/>
</dbReference>
<dbReference type="InterPro" id="IPR019986">
    <property type="entry name" value="YloV-like"/>
</dbReference>
<dbReference type="Pfam" id="PF13684">
    <property type="entry name" value="FakA-like_C"/>
    <property type="match status" value="1"/>
</dbReference>
<dbReference type="SUPFAM" id="SSF101473">
    <property type="entry name" value="DhaL-like"/>
    <property type="match status" value="1"/>
</dbReference>
<dbReference type="Pfam" id="PF21645">
    <property type="entry name" value="FakA-like_M"/>
    <property type="match status" value="1"/>
</dbReference>
<dbReference type="EMBL" id="CAADRN010000379">
    <property type="protein sequence ID" value="VFU19336.1"/>
    <property type="molecule type" value="Genomic_DNA"/>
</dbReference>
<dbReference type="InterPro" id="IPR004007">
    <property type="entry name" value="DhaL_dom"/>
</dbReference>
<dbReference type="GO" id="GO:0004371">
    <property type="term" value="F:glycerone kinase activity"/>
    <property type="evidence" value="ECO:0007669"/>
    <property type="project" value="InterPro"/>
</dbReference>
<feature type="domain" description="DhaL" evidence="1">
    <location>
        <begin position="9"/>
        <end position="199"/>
    </location>
</feature>
<dbReference type="PANTHER" id="PTHR33434:SF4">
    <property type="entry name" value="PHOSPHATASE PROTEIN"/>
    <property type="match status" value="1"/>
</dbReference>
<name>A0A485M682_9ZZZZ</name>
<reference evidence="2" key="1">
    <citation type="submission" date="2019-03" db="EMBL/GenBank/DDBJ databases">
        <authorList>
            <person name="Hao L."/>
        </authorList>
    </citation>
    <scope>NUCLEOTIDE SEQUENCE</scope>
</reference>
<gene>
    <name evidence="2" type="ORF">SCFA_760002</name>
</gene>
<dbReference type="AlphaFoldDB" id="A0A485M682"/>
<organism evidence="2">
    <name type="scientific">anaerobic digester metagenome</name>
    <dbReference type="NCBI Taxonomy" id="1263854"/>
    <lineage>
        <taxon>unclassified sequences</taxon>
        <taxon>metagenomes</taxon>
        <taxon>ecological metagenomes</taxon>
    </lineage>
</organism>
<dbReference type="PANTHER" id="PTHR33434">
    <property type="entry name" value="DEGV DOMAIN-CONTAINING PROTEIN DR_1986-RELATED"/>
    <property type="match status" value="1"/>
</dbReference>
<accession>A0A485M682</accession>